<feature type="transmembrane region" description="Helical" evidence="5">
    <location>
        <begin position="241"/>
        <end position="262"/>
    </location>
</feature>
<organism evidence="7 8">
    <name type="scientific">Chloracidobacterium validum</name>
    <dbReference type="NCBI Taxonomy" id="2821543"/>
    <lineage>
        <taxon>Bacteria</taxon>
        <taxon>Pseudomonadati</taxon>
        <taxon>Acidobacteriota</taxon>
        <taxon>Terriglobia</taxon>
        <taxon>Terriglobales</taxon>
        <taxon>Acidobacteriaceae</taxon>
        <taxon>Chloracidobacterium</taxon>
    </lineage>
</organism>
<dbReference type="Proteomes" id="UP000676506">
    <property type="component" value="Chromosome 1"/>
</dbReference>
<evidence type="ECO:0000313" key="7">
    <source>
        <dbReference type="EMBL" id="QUW02523.1"/>
    </source>
</evidence>
<feature type="transmembrane region" description="Helical" evidence="5">
    <location>
        <begin position="203"/>
        <end position="234"/>
    </location>
</feature>
<keyword evidence="8" id="KW-1185">Reference proteome</keyword>
<dbReference type="RefSeq" id="WP_211428413.1">
    <property type="nucleotide sequence ID" value="NZ_CP072648.1"/>
</dbReference>
<dbReference type="Pfam" id="PF04893">
    <property type="entry name" value="Yip1"/>
    <property type="match status" value="1"/>
</dbReference>
<keyword evidence="2 5" id="KW-0812">Transmembrane</keyword>
<evidence type="ECO:0000256" key="3">
    <source>
        <dbReference type="ARBA" id="ARBA00022989"/>
    </source>
</evidence>
<evidence type="ECO:0000256" key="1">
    <source>
        <dbReference type="ARBA" id="ARBA00004141"/>
    </source>
</evidence>
<reference evidence="7 8" key="1">
    <citation type="submission" date="2021-03" db="EMBL/GenBank/DDBJ databases">
        <title>Genomic and phenotypic characterization of Chloracidobacterium isolates provides evidence for multiple species.</title>
        <authorList>
            <person name="Saini M.K."/>
            <person name="Costas A.M.G."/>
            <person name="Tank M."/>
            <person name="Bryant D.A."/>
        </authorList>
    </citation>
    <scope>NUCLEOTIDE SEQUENCE [LARGE SCALE GENOMIC DNA]</scope>
    <source>
        <strain evidence="7 8">BV2-C</strain>
    </source>
</reference>
<accession>A0ABX8B6H7</accession>
<protein>
    <submittedName>
        <fullName evidence="7">YIP1 family protein</fullName>
    </submittedName>
</protein>
<sequence>MQDINESLPSEAPAPVSSSTVWQRLGDVFFSPRAVFAALRHKPDFMAPMMVMAILTVGFSVFFTFWVKVDPREVARRAIERQLENQGKRWSDLSDAEQRQFEQGIAFSAGLQRFAPVVGVVAGVAATLTLAGLYYLGMLLVRGQSSFVQVLSVTAYATYATDSVKYVLNLLIVLLRPPDVEQILKARGSFVISNPAALLPESLPAWCLAAVSWVDLFSLWFIALMAIGLAAVAYKKTPRQMVIIPAGLWLLGLIGSVIFALVTGAK</sequence>
<feature type="transmembrane region" description="Helical" evidence="5">
    <location>
        <begin position="114"/>
        <end position="136"/>
    </location>
</feature>
<proteinExistence type="predicted"/>
<keyword evidence="3 5" id="KW-1133">Transmembrane helix</keyword>
<evidence type="ECO:0000313" key="8">
    <source>
        <dbReference type="Proteomes" id="UP000676506"/>
    </source>
</evidence>
<dbReference type="EMBL" id="CP072648">
    <property type="protein sequence ID" value="QUW02523.1"/>
    <property type="molecule type" value="Genomic_DNA"/>
</dbReference>
<keyword evidence="4 5" id="KW-0472">Membrane</keyword>
<evidence type="ECO:0000256" key="2">
    <source>
        <dbReference type="ARBA" id="ARBA00022692"/>
    </source>
</evidence>
<gene>
    <name evidence="7" type="ORF">J8C06_09235</name>
</gene>
<name>A0ABX8B6H7_9BACT</name>
<evidence type="ECO:0000256" key="5">
    <source>
        <dbReference type="SAM" id="Phobius"/>
    </source>
</evidence>
<evidence type="ECO:0000256" key="4">
    <source>
        <dbReference type="ARBA" id="ARBA00023136"/>
    </source>
</evidence>
<feature type="transmembrane region" description="Helical" evidence="5">
    <location>
        <begin position="45"/>
        <end position="67"/>
    </location>
</feature>
<feature type="domain" description="Yip1" evidence="6">
    <location>
        <begin position="27"/>
        <end position="258"/>
    </location>
</feature>
<comment type="subcellular location">
    <subcellularLocation>
        <location evidence="1">Membrane</location>
        <topology evidence="1">Multi-pass membrane protein</topology>
    </subcellularLocation>
</comment>
<dbReference type="InterPro" id="IPR006977">
    <property type="entry name" value="Yip1_dom"/>
</dbReference>
<evidence type="ECO:0000259" key="6">
    <source>
        <dbReference type="Pfam" id="PF04893"/>
    </source>
</evidence>